<name>A0A5C6TR42_9BURK</name>
<evidence type="ECO:0000256" key="1">
    <source>
        <dbReference type="SAM" id="MobiDB-lite"/>
    </source>
</evidence>
<feature type="region of interest" description="Disordered" evidence="1">
    <location>
        <begin position="276"/>
        <end position="301"/>
    </location>
</feature>
<organism evidence="2 3">
    <name type="scientific">Piscinibacter aquaticus</name>
    <dbReference type="NCBI Taxonomy" id="392597"/>
    <lineage>
        <taxon>Bacteria</taxon>
        <taxon>Pseudomonadati</taxon>
        <taxon>Pseudomonadota</taxon>
        <taxon>Betaproteobacteria</taxon>
        <taxon>Burkholderiales</taxon>
        <taxon>Sphaerotilaceae</taxon>
        <taxon>Piscinibacter</taxon>
    </lineage>
</organism>
<accession>A0A5C6TR42</accession>
<dbReference type="AlphaFoldDB" id="A0A5C6TR42"/>
<protein>
    <submittedName>
        <fullName evidence="2">Uncharacterized protein</fullName>
    </submittedName>
</protein>
<gene>
    <name evidence="2" type="ORF">FSC37_22785</name>
</gene>
<dbReference type="EMBL" id="VOPW01000002">
    <property type="protein sequence ID" value="TXC62168.1"/>
    <property type="molecule type" value="Genomic_DNA"/>
</dbReference>
<sequence>MKYLVYRKATTPEVDLALNGSSDAKKIQTCEKLIQISNKRVSGGLFVSNDSKSKPNESEEFAHYVDEDSSGRTIVPIAYGIAAPSASGFSPINGSDRPELESPLKKTSNTYGDAVIAATPQLLGTTVGCDTLADSADLLSVAQRWSASALEGAEAKTNPKDSVDLLLADTLITTSRAQVILKTSKGAIDSAAKIVTEIAKSPPKNYLACTLSQGLNLAACTAAPVQAYALPEYLAMEVFITTADAVGAALRMSMSAQEIAASQLFRDEYSAHRDNAKSYHGSTDVGNGEPSLQLFPTRETP</sequence>
<comment type="caution">
    <text evidence="2">The sequence shown here is derived from an EMBL/GenBank/DDBJ whole genome shotgun (WGS) entry which is preliminary data.</text>
</comment>
<keyword evidence="3" id="KW-1185">Reference proteome</keyword>
<evidence type="ECO:0000313" key="2">
    <source>
        <dbReference type="EMBL" id="TXC62168.1"/>
    </source>
</evidence>
<proteinExistence type="predicted"/>
<dbReference type="Proteomes" id="UP000321832">
    <property type="component" value="Unassembled WGS sequence"/>
</dbReference>
<evidence type="ECO:0000313" key="3">
    <source>
        <dbReference type="Proteomes" id="UP000321832"/>
    </source>
</evidence>
<reference evidence="2 3" key="1">
    <citation type="submission" date="2019-08" db="EMBL/GenBank/DDBJ databases">
        <authorList>
            <person name="Khan S.A."/>
            <person name="Jeon C.O."/>
            <person name="Jeong S.E."/>
        </authorList>
    </citation>
    <scope>NUCLEOTIDE SEQUENCE [LARGE SCALE GENOMIC DNA]</scope>
    <source>
        <strain evidence="3">IMCC1728</strain>
    </source>
</reference>